<dbReference type="InterPro" id="IPR027417">
    <property type="entry name" value="P-loop_NTPase"/>
</dbReference>
<keyword evidence="1" id="KW-0472">Membrane</keyword>
<dbReference type="Pfam" id="PF19044">
    <property type="entry name" value="P-loop_TraG"/>
    <property type="match status" value="1"/>
</dbReference>
<evidence type="ECO:0000259" key="2">
    <source>
        <dbReference type="Pfam" id="PF19044"/>
    </source>
</evidence>
<dbReference type="EMBL" id="CP031090">
    <property type="protein sequence ID" value="AXF97261.1"/>
    <property type="molecule type" value="Genomic_DNA"/>
</dbReference>
<geneLocation type="plasmid" evidence="3 5">
    <name>pSPh387</name>
</geneLocation>
<protein>
    <submittedName>
        <fullName evidence="4">TRSE-like ATPase</fullName>
    </submittedName>
    <submittedName>
        <fullName evidence="3">TRSE_like ATPase</fullName>
    </submittedName>
</protein>
<dbReference type="PANTHER" id="PTHR30121">
    <property type="entry name" value="UNCHARACTERIZED PROTEIN YJGR-RELATED"/>
    <property type="match status" value="1"/>
</dbReference>
<feature type="domain" description="TraG P-loop" evidence="2">
    <location>
        <begin position="455"/>
        <end position="746"/>
    </location>
</feature>
<dbReference type="AlphaFoldDB" id="A0A345DSS0"/>
<dbReference type="KEGG" id="sphh:SDAV_003081"/>
<feature type="transmembrane region" description="Helical" evidence="1">
    <location>
        <begin position="21"/>
        <end position="45"/>
    </location>
</feature>
<keyword evidence="3" id="KW-0614">Plasmid</keyword>
<sequence>MENNTKIITKKASKVRFTVSNALGGIGWQELFIIFAAVVLITLSLTLLAKLSLLAGVITTVIVAILTIFLIAPNKNGEKLYYVIFVAIVFLFKNKNHKIENTNNIQIINNRVIFNKKQALIYKINTVDLTLSTQEERNTPIYDFSNYLRGLNFNFEIIKIDSKLNFNKNKNYLTQTLKQDSLKNSQKHQLNNFLSMSEYLENQNLKLEQNYYLIVFTNNNDKKLELSLLSYNQHLSLTLPTSEEIKKIVDKKIIPTNTSISTLPTSIKETANYLKLDNNKFVSYLTVNQFPLTVNDMWLSNFSEIENVNISLRVHHLDNMTAFKLLDRAIRRAQDQETKKASEDIEYNLYLQNFNELLQLIQVGGETLKMVSIIFTCFADSKTGLDQVVSNLKNEMIRNRFTINDLTFRQFTTYKFLLFNNNDKLKNIEQEMATITLASAWPFPSKPLNDPRGLIMGENEQIQPIIFDIKTKSSVRASHNAFIVGQMGFGKTFNVKKQLNWLYCNNTKIYIIDPQREYGSFANYHGGEIIEFGNNPKAKINPLEIFTDNFSEHISLLEQWFKNLYSDLTNIDLAKLQEYIIQLYKNFKITADTNLKKLSRKDYPILTDLYNLVYQKEQDTLLEKMLWKLTKGADGTLFNGVSTLEIKSDLIVFDIYNMAKSKTIANAQMYLLLALLDRVMKKNKEDNLNLPLEQQSWICIAVDEAHLLINEDNLLALNYLFTLSKTCRKFNGILYILTQSIGDFTQHGENVKRQARGIIEQCTYQFIHHLNSIGLQNYTELLTDNNMINAYEKNVILTPKKGLCLFSINDKRYILQVIATSEEIKAIGTQEDINNLGKET</sequence>
<reference evidence="5" key="1">
    <citation type="submission" date="2018-07" db="EMBL/GenBank/DDBJ databases">
        <title>Complete Genome Sequence of Spiroplasma phoeniceum.</title>
        <authorList>
            <person name="Davis R.E."/>
            <person name="Shao J.Y."/>
            <person name="Zhao Y."/>
            <person name="Silver A."/>
            <person name="Stump z."/>
            <person name="Gasparich G."/>
        </authorList>
    </citation>
    <scope>NUCLEOTIDE SEQUENCE [LARGE SCALE GENOMIC DNA]</scope>
    <source>
        <strain evidence="4 5">P40</strain>
        <plasmid evidence="4 5">pSPh387</plasmid>
    </source>
</reference>
<evidence type="ECO:0000313" key="5">
    <source>
        <dbReference type="Proteomes" id="UP000253689"/>
    </source>
</evidence>
<evidence type="ECO:0000313" key="4">
    <source>
        <dbReference type="EMBL" id="AXF97274.1"/>
    </source>
</evidence>
<dbReference type="SUPFAM" id="SSF52540">
    <property type="entry name" value="P-loop containing nucleoside triphosphate hydrolases"/>
    <property type="match status" value="1"/>
</dbReference>
<keyword evidence="5" id="KW-1185">Reference proteome</keyword>
<keyword evidence="1" id="KW-0812">Transmembrane</keyword>
<dbReference type="KEGG" id="sphh:SDAV_003068"/>
<proteinExistence type="predicted"/>
<dbReference type="Gene3D" id="1.10.8.730">
    <property type="match status" value="1"/>
</dbReference>
<dbReference type="Proteomes" id="UP000253689">
    <property type="component" value="Plasmid pSPh387"/>
</dbReference>
<feature type="transmembrane region" description="Helical" evidence="1">
    <location>
        <begin position="51"/>
        <end position="72"/>
    </location>
</feature>
<evidence type="ECO:0000313" key="3">
    <source>
        <dbReference type="EMBL" id="AXF97261.1"/>
    </source>
</evidence>
<dbReference type="CDD" id="cd01127">
    <property type="entry name" value="TrwB_TraG_TraD_VirD4"/>
    <property type="match status" value="1"/>
</dbReference>
<keyword evidence="1" id="KW-1133">Transmembrane helix</keyword>
<organism evidence="3 5">
    <name type="scientific">Spiroplasma phoeniceum P40</name>
    <dbReference type="NCBI Taxonomy" id="1276259"/>
    <lineage>
        <taxon>Bacteria</taxon>
        <taxon>Bacillati</taxon>
        <taxon>Mycoplasmatota</taxon>
        <taxon>Mollicutes</taxon>
        <taxon>Entomoplasmatales</taxon>
        <taxon>Spiroplasmataceae</taxon>
        <taxon>Spiroplasma</taxon>
    </lineage>
</organism>
<evidence type="ECO:0000256" key="1">
    <source>
        <dbReference type="SAM" id="Phobius"/>
    </source>
</evidence>
<reference evidence="3" key="2">
    <citation type="submission" date="2018-08" db="EMBL/GenBank/DDBJ databases">
        <title>Complete Genome Sequence of Spiroplasma phoeniceum.</title>
        <authorList>
            <person name="Davis R.E."/>
            <person name="Shao J.Y."/>
            <person name="Zhao Y."/>
            <person name="Silver A."/>
            <person name="Stump z."/>
            <person name="Gasparich G."/>
        </authorList>
    </citation>
    <scope>NUCLEOTIDE SEQUENCE</scope>
    <source>
        <strain evidence="3">P40</strain>
        <plasmid evidence="3">pSPh387</plasmid>
    </source>
</reference>
<dbReference type="RefSeq" id="WP_114565652.1">
    <property type="nucleotide sequence ID" value="NZ_CP031090.1"/>
</dbReference>
<dbReference type="PANTHER" id="PTHR30121:SF6">
    <property type="entry name" value="SLR6007 PROTEIN"/>
    <property type="match status" value="1"/>
</dbReference>
<dbReference type="InterPro" id="IPR043964">
    <property type="entry name" value="P-loop_TraG"/>
</dbReference>
<dbReference type="EMBL" id="CP031090">
    <property type="protein sequence ID" value="AXF97274.1"/>
    <property type="molecule type" value="Genomic_DNA"/>
</dbReference>
<dbReference type="Gene3D" id="3.40.50.300">
    <property type="entry name" value="P-loop containing nucleotide triphosphate hydrolases"/>
    <property type="match status" value="1"/>
</dbReference>
<dbReference type="NCBIfam" id="NF045975">
    <property type="entry name" value="VirB4_plasma"/>
    <property type="match status" value="1"/>
</dbReference>
<feature type="transmembrane region" description="Helical" evidence="1">
    <location>
        <begin position="79"/>
        <end position="94"/>
    </location>
</feature>
<name>A0A345DSS0_9MOLU</name>
<dbReference type="InterPro" id="IPR051162">
    <property type="entry name" value="T4SS_component"/>
</dbReference>
<gene>
    <name evidence="3" type="ORF">SDAV_003068</name>
    <name evidence="4" type="ORF">SDAV_003081</name>
</gene>
<accession>A0A345DSS0</accession>